<protein>
    <submittedName>
        <fullName evidence="1">Uncharacterized protein</fullName>
    </submittedName>
</protein>
<proteinExistence type="predicted"/>
<dbReference type="Proteomes" id="UP000653056">
    <property type="component" value="Unassembled WGS sequence"/>
</dbReference>
<sequence>MPQFHTPPLRVGFILQPLFTLNAFAGFIDSLRLAADKGDRSRQIHCSWLIDERDPVGRGFVIH</sequence>
<gene>
    <name evidence="1" type="ORF">GCM10007160_15570</name>
</gene>
<evidence type="ECO:0000313" key="1">
    <source>
        <dbReference type="EMBL" id="GGX89106.1"/>
    </source>
</evidence>
<evidence type="ECO:0000313" key="2">
    <source>
        <dbReference type="Proteomes" id="UP000653056"/>
    </source>
</evidence>
<dbReference type="EMBL" id="BMXS01000006">
    <property type="protein sequence ID" value="GGX89106.1"/>
    <property type="molecule type" value="Genomic_DNA"/>
</dbReference>
<comment type="caution">
    <text evidence="1">The sequence shown here is derived from an EMBL/GenBank/DDBJ whole genome shotgun (WGS) entry which is preliminary data.</text>
</comment>
<reference evidence="2" key="1">
    <citation type="journal article" date="2019" name="Int. J. Syst. Evol. Microbiol.">
        <title>The Global Catalogue of Microorganisms (GCM) 10K type strain sequencing project: providing services to taxonomists for standard genome sequencing and annotation.</title>
        <authorList>
            <consortium name="The Broad Institute Genomics Platform"/>
            <consortium name="The Broad Institute Genome Sequencing Center for Infectious Disease"/>
            <person name="Wu L."/>
            <person name="Ma J."/>
        </authorList>
    </citation>
    <scope>NUCLEOTIDE SEQUENCE [LARGE SCALE GENOMIC DNA]</scope>
    <source>
        <strain evidence="2">KCTC 22228</strain>
    </source>
</reference>
<dbReference type="RefSeq" id="WP_229803370.1">
    <property type="nucleotide sequence ID" value="NZ_BMXS01000006.1"/>
</dbReference>
<organism evidence="1 2">
    <name type="scientific">Litchfieldella qijiaojingensis</name>
    <dbReference type="NCBI Taxonomy" id="980347"/>
    <lineage>
        <taxon>Bacteria</taxon>
        <taxon>Pseudomonadati</taxon>
        <taxon>Pseudomonadota</taxon>
        <taxon>Gammaproteobacteria</taxon>
        <taxon>Oceanospirillales</taxon>
        <taxon>Halomonadaceae</taxon>
        <taxon>Litchfieldella</taxon>
    </lineage>
</organism>
<keyword evidence="2" id="KW-1185">Reference proteome</keyword>
<name>A0ABQ2YM92_9GAMM</name>
<accession>A0ABQ2YM92</accession>